<name>A0A3D8JRF3_9BURK</name>
<dbReference type="AlphaFoldDB" id="A0A3D8JRF3"/>
<dbReference type="EMBL" id="QRGA01000018">
    <property type="protein sequence ID" value="RDU95703.1"/>
    <property type="molecule type" value="Genomic_DNA"/>
</dbReference>
<dbReference type="Proteomes" id="UP000256838">
    <property type="component" value="Unassembled WGS sequence"/>
</dbReference>
<dbReference type="OrthoDB" id="7059287at2"/>
<evidence type="ECO:0000313" key="2">
    <source>
        <dbReference type="Proteomes" id="UP000256838"/>
    </source>
</evidence>
<reference evidence="1 2" key="1">
    <citation type="submission" date="2018-08" db="EMBL/GenBank/DDBJ databases">
        <title>Paraburkholderia sp. DHOM06 isolated from forest soil.</title>
        <authorList>
            <person name="Gao Z.-H."/>
            <person name="Qiu L.-H."/>
        </authorList>
    </citation>
    <scope>NUCLEOTIDE SEQUENCE [LARGE SCALE GENOMIC DNA]</scope>
    <source>
        <strain evidence="1 2">DHOM06</strain>
    </source>
</reference>
<protein>
    <recommendedName>
        <fullName evidence="3">DUF1828 domain-containing protein</fullName>
    </recommendedName>
</protein>
<evidence type="ECO:0000313" key="1">
    <source>
        <dbReference type="EMBL" id="RDU95703.1"/>
    </source>
</evidence>
<organism evidence="1 2">
    <name type="scientific">Trinickia dinghuensis</name>
    <dbReference type="NCBI Taxonomy" id="2291023"/>
    <lineage>
        <taxon>Bacteria</taxon>
        <taxon>Pseudomonadati</taxon>
        <taxon>Pseudomonadota</taxon>
        <taxon>Betaproteobacteria</taxon>
        <taxon>Burkholderiales</taxon>
        <taxon>Burkholderiaceae</taxon>
        <taxon>Trinickia</taxon>
    </lineage>
</organism>
<gene>
    <name evidence="1" type="ORF">DWV00_27730</name>
</gene>
<evidence type="ECO:0008006" key="3">
    <source>
        <dbReference type="Google" id="ProtNLM"/>
    </source>
</evidence>
<sequence>MERLATNLKRAICGLFEVHDDEAGVQRVVTPLEYPGSGDRVVVRVRSRDDGYSIDDNGEAALYAGMAGGDVDSESVARWVEDLARYSPARFDSADEAIKAYTNDVRLTAPYVFRVAEAAQQLFAIATSRTERQAWDFKQRLAEVMIRTAKDLGVNLQSEVELPIAGGLVADHVIDHRTPLIVVAATNATRLLEAEIIHMQYRLANMSGFVLAIAESQTTVGKRQFERANYYTGTTVTFSEPDLPKLVENQLRYQLQ</sequence>
<dbReference type="RefSeq" id="WP_115536811.1">
    <property type="nucleotide sequence ID" value="NZ_QRGA01000018.1"/>
</dbReference>
<keyword evidence="2" id="KW-1185">Reference proteome</keyword>
<comment type="caution">
    <text evidence="1">The sequence shown here is derived from an EMBL/GenBank/DDBJ whole genome shotgun (WGS) entry which is preliminary data.</text>
</comment>
<accession>A0A3D8JRF3</accession>
<proteinExistence type="predicted"/>